<comment type="caution">
    <text evidence="1">The sequence shown here is derived from an EMBL/GenBank/DDBJ whole genome shotgun (WGS) entry which is preliminary data.</text>
</comment>
<reference evidence="2" key="1">
    <citation type="journal article" date="2019" name="Int. J. Syst. Evol. Microbiol.">
        <title>The Global Catalogue of Microorganisms (GCM) 10K type strain sequencing project: providing services to taxonomists for standard genome sequencing and annotation.</title>
        <authorList>
            <consortium name="The Broad Institute Genomics Platform"/>
            <consortium name="The Broad Institute Genome Sequencing Center for Infectious Disease"/>
            <person name="Wu L."/>
            <person name="Ma J."/>
        </authorList>
    </citation>
    <scope>NUCLEOTIDE SEQUENCE [LARGE SCALE GENOMIC DNA]</scope>
    <source>
        <strain evidence="2">CECT 8531</strain>
    </source>
</reference>
<dbReference type="RefSeq" id="WP_381421363.1">
    <property type="nucleotide sequence ID" value="NZ_JBHSDH010000012.1"/>
</dbReference>
<evidence type="ECO:0000313" key="2">
    <source>
        <dbReference type="Proteomes" id="UP001595887"/>
    </source>
</evidence>
<organism evidence="1 2">
    <name type="scientific">Sphingorhabdus arenilitoris</name>
    <dbReference type="NCBI Taxonomy" id="1490041"/>
    <lineage>
        <taxon>Bacteria</taxon>
        <taxon>Pseudomonadati</taxon>
        <taxon>Pseudomonadota</taxon>
        <taxon>Alphaproteobacteria</taxon>
        <taxon>Sphingomonadales</taxon>
        <taxon>Sphingomonadaceae</taxon>
        <taxon>Sphingorhabdus</taxon>
    </lineage>
</organism>
<gene>
    <name evidence="1" type="ORF">ACFOWX_03545</name>
</gene>
<dbReference type="Proteomes" id="UP001595887">
    <property type="component" value="Unassembled WGS sequence"/>
</dbReference>
<evidence type="ECO:0000313" key="1">
    <source>
        <dbReference type="EMBL" id="MFC4291483.1"/>
    </source>
</evidence>
<keyword evidence="2" id="KW-1185">Reference proteome</keyword>
<sequence length="211" mass="22095">MSLLGGIMKSVINPMSLAQLAMGPAGWASLATKMLVSAVGQQVIQQLGDKLGLPQSTIDMAQASFCQSCGDVKGSFRNVREAVDSIANEINLSPKDRGNLERTAQDATRKLLDSMLESEEFKNAKAGGAAKGSIFMQIATALGKLADKKMGEMASLANQIGGIKDGKNANKITELTGQMQAKGQEFGLISNAMSTTIKSIGDGVTQLARKG</sequence>
<protein>
    <submittedName>
        <fullName evidence="1">Uncharacterized protein</fullName>
    </submittedName>
</protein>
<proteinExistence type="predicted"/>
<name>A0ABV8RDJ2_9SPHN</name>
<dbReference type="EMBL" id="JBHSDH010000012">
    <property type="protein sequence ID" value="MFC4291483.1"/>
    <property type="molecule type" value="Genomic_DNA"/>
</dbReference>
<accession>A0ABV8RDJ2</accession>